<proteinExistence type="predicted"/>
<accession>A0ABN3XJB4</accession>
<dbReference type="EMBL" id="BAAAUD010000042">
    <property type="protein sequence ID" value="GAA2954512.1"/>
    <property type="molecule type" value="Genomic_DNA"/>
</dbReference>
<evidence type="ECO:0000313" key="3">
    <source>
        <dbReference type="Proteomes" id="UP001500403"/>
    </source>
</evidence>
<gene>
    <name evidence="2" type="ORF">GCM10010446_44440</name>
</gene>
<evidence type="ECO:0000256" key="1">
    <source>
        <dbReference type="SAM" id="MobiDB-lite"/>
    </source>
</evidence>
<keyword evidence="3" id="KW-1185">Reference proteome</keyword>
<sequence>MEDLAQRFVLGEVTSGVLVPWALTWWMSPGSRRASRRAVRIAWAASRPSGSGAVGLWASQEAPYPARNGPGRGAAGPGVFGAFQDEHGGGLTEHEPVAVGVEGPAGVLWLSGAAGEGAHPVEADRPRA</sequence>
<comment type="caution">
    <text evidence="2">The sequence shown here is derived from an EMBL/GenBank/DDBJ whole genome shotgun (WGS) entry which is preliminary data.</text>
</comment>
<reference evidence="2 3" key="1">
    <citation type="journal article" date="2019" name="Int. J. Syst. Evol. Microbiol.">
        <title>The Global Catalogue of Microorganisms (GCM) 10K type strain sequencing project: providing services to taxonomists for standard genome sequencing and annotation.</title>
        <authorList>
            <consortium name="The Broad Institute Genomics Platform"/>
            <consortium name="The Broad Institute Genome Sequencing Center for Infectious Disease"/>
            <person name="Wu L."/>
            <person name="Ma J."/>
        </authorList>
    </citation>
    <scope>NUCLEOTIDE SEQUENCE [LARGE SCALE GENOMIC DNA]</scope>
    <source>
        <strain evidence="2 3">JCM 9088</strain>
    </source>
</reference>
<protein>
    <submittedName>
        <fullName evidence="2">Uncharacterized protein</fullName>
    </submittedName>
</protein>
<dbReference type="Proteomes" id="UP001500403">
    <property type="component" value="Unassembled WGS sequence"/>
</dbReference>
<name>A0ABN3XJB4_9ACTN</name>
<organism evidence="2 3">
    <name type="scientific">Streptomyces enissocaesilis</name>
    <dbReference type="NCBI Taxonomy" id="332589"/>
    <lineage>
        <taxon>Bacteria</taxon>
        <taxon>Bacillati</taxon>
        <taxon>Actinomycetota</taxon>
        <taxon>Actinomycetes</taxon>
        <taxon>Kitasatosporales</taxon>
        <taxon>Streptomycetaceae</taxon>
        <taxon>Streptomyces</taxon>
        <taxon>Streptomyces rochei group</taxon>
    </lineage>
</organism>
<feature type="compositionally biased region" description="Gly residues" evidence="1">
    <location>
        <begin position="70"/>
        <end position="79"/>
    </location>
</feature>
<evidence type="ECO:0000313" key="2">
    <source>
        <dbReference type="EMBL" id="GAA2954512.1"/>
    </source>
</evidence>
<feature type="region of interest" description="Disordered" evidence="1">
    <location>
        <begin position="67"/>
        <end position="94"/>
    </location>
</feature>
<feature type="compositionally biased region" description="Basic and acidic residues" evidence="1">
    <location>
        <begin position="84"/>
        <end position="94"/>
    </location>
</feature>